<dbReference type="InParanoid" id="A0A0C3BRJ0"/>
<sequence>MEKDFSRKLEASASFWLYDDEWVENRFKWAAKHPGLGCPENEERDSFFDPNVSPDKFVQNRYE</sequence>
<gene>
    <name evidence="1" type="ORF">PILCRDRAFT_822815</name>
</gene>
<organism evidence="1 2">
    <name type="scientific">Piloderma croceum (strain F 1598)</name>
    <dbReference type="NCBI Taxonomy" id="765440"/>
    <lineage>
        <taxon>Eukaryota</taxon>
        <taxon>Fungi</taxon>
        <taxon>Dikarya</taxon>
        <taxon>Basidiomycota</taxon>
        <taxon>Agaricomycotina</taxon>
        <taxon>Agaricomycetes</taxon>
        <taxon>Agaricomycetidae</taxon>
        <taxon>Atheliales</taxon>
        <taxon>Atheliaceae</taxon>
        <taxon>Piloderma</taxon>
    </lineage>
</organism>
<keyword evidence="2" id="KW-1185">Reference proteome</keyword>
<proteinExistence type="predicted"/>
<protein>
    <submittedName>
        <fullName evidence="1">Uncharacterized protein</fullName>
    </submittedName>
</protein>
<name>A0A0C3BRJ0_PILCF</name>
<dbReference type="AlphaFoldDB" id="A0A0C3BRJ0"/>
<dbReference type="EMBL" id="KN833006">
    <property type="protein sequence ID" value="KIM79952.1"/>
    <property type="molecule type" value="Genomic_DNA"/>
</dbReference>
<dbReference type="Proteomes" id="UP000054166">
    <property type="component" value="Unassembled WGS sequence"/>
</dbReference>
<evidence type="ECO:0000313" key="2">
    <source>
        <dbReference type="Proteomes" id="UP000054166"/>
    </source>
</evidence>
<accession>A0A0C3BRJ0</accession>
<reference evidence="1 2" key="1">
    <citation type="submission" date="2014-04" db="EMBL/GenBank/DDBJ databases">
        <authorList>
            <consortium name="DOE Joint Genome Institute"/>
            <person name="Kuo A."/>
            <person name="Tarkka M."/>
            <person name="Buscot F."/>
            <person name="Kohler A."/>
            <person name="Nagy L.G."/>
            <person name="Floudas D."/>
            <person name="Copeland A."/>
            <person name="Barry K.W."/>
            <person name="Cichocki N."/>
            <person name="Veneault-Fourrey C."/>
            <person name="LaButti K."/>
            <person name="Lindquist E.A."/>
            <person name="Lipzen A."/>
            <person name="Lundell T."/>
            <person name="Morin E."/>
            <person name="Murat C."/>
            <person name="Sun H."/>
            <person name="Tunlid A."/>
            <person name="Henrissat B."/>
            <person name="Grigoriev I.V."/>
            <person name="Hibbett D.S."/>
            <person name="Martin F."/>
            <person name="Nordberg H.P."/>
            <person name="Cantor M.N."/>
            <person name="Hua S.X."/>
        </authorList>
    </citation>
    <scope>NUCLEOTIDE SEQUENCE [LARGE SCALE GENOMIC DNA]</scope>
    <source>
        <strain evidence="1 2">F 1598</strain>
    </source>
</reference>
<dbReference type="HOGENOM" id="CLU_2886635_0_0_1"/>
<reference evidence="2" key="2">
    <citation type="submission" date="2015-01" db="EMBL/GenBank/DDBJ databases">
        <title>Evolutionary Origins and Diversification of the Mycorrhizal Mutualists.</title>
        <authorList>
            <consortium name="DOE Joint Genome Institute"/>
            <consortium name="Mycorrhizal Genomics Consortium"/>
            <person name="Kohler A."/>
            <person name="Kuo A."/>
            <person name="Nagy L.G."/>
            <person name="Floudas D."/>
            <person name="Copeland A."/>
            <person name="Barry K.W."/>
            <person name="Cichocki N."/>
            <person name="Veneault-Fourrey C."/>
            <person name="LaButti K."/>
            <person name="Lindquist E.A."/>
            <person name="Lipzen A."/>
            <person name="Lundell T."/>
            <person name="Morin E."/>
            <person name="Murat C."/>
            <person name="Riley R."/>
            <person name="Ohm R."/>
            <person name="Sun H."/>
            <person name="Tunlid A."/>
            <person name="Henrissat B."/>
            <person name="Grigoriev I.V."/>
            <person name="Hibbett D.S."/>
            <person name="Martin F."/>
        </authorList>
    </citation>
    <scope>NUCLEOTIDE SEQUENCE [LARGE SCALE GENOMIC DNA]</scope>
    <source>
        <strain evidence="2">F 1598</strain>
    </source>
</reference>
<evidence type="ECO:0000313" key="1">
    <source>
        <dbReference type="EMBL" id="KIM79952.1"/>
    </source>
</evidence>